<feature type="chain" id="PRO_5012241066" evidence="1">
    <location>
        <begin position="38"/>
        <end position="358"/>
    </location>
</feature>
<name>A0A239DUE2_9SPHN</name>
<evidence type="ECO:0000259" key="2">
    <source>
        <dbReference type="Pfam" id="PF00149"/>
    </source>
</evidence>
<dbReference type="PANTHER" id="PTHR43143">
    <property type="entry name" value="METALLOPHOSPHOESTERASE, CALCINEURIN SUPERFAMILY"/>
    <property type="match status" value="1"/>
</dbReference>
<sequence length="358" mass="39113">MFGSRRELRKMQWGIARRASLRISAISALIASGMALAAPADGGFVGGPKGPAPWTKAPSAEPQTLRFAVIGDRTGLARPGVFEQAIKQVDLLQPEFLINVGDLIEGYTGDTAELAREWGEMESAIGQLRAPFFYVAGNHDIGNDLMLNAWKAKRGEPYYQFVYKDVLFLVLDTEDPPRDMPSAFAKQFHQMAAGMKTDPVATEKALAQFLGGVNADRAKGNPTDPEMAALSLARFSPKQVDFALKAIADHPQVRWTFVLMHKPAWKLKSAEFAKIEAALGGRPYTVIAGHNHYYTHEQRNGRDYITMGTAGAISHEHGTGEMDHIAWVTLRDAAPDIALIKLNGLLDRTGTSGQTLAR</sequence>
<proteinExistence type="predicted"/>
<evidence type="ECO:0000313" key="3">
    <source>
        <dbReference type="EMBL" id="SNS35859.1"/>
    </source>
</evidence>
<dbReference type="GO" id="GO:0016787">
    <property type="term" value="F:hydrolase activity"/>
    <property type="evidence" value="ECO:0007669"/>
    <property type="project" value="InterPro"/>
</dbReference>
<evidence type="ECO:0000256" key="1">
    <source>
        <dbReference type="SAM" id="SignalP"/>
    </source>
</evidence>
<dbReference type="InterPro" id="IPR051918">
    <property type="entry name" value="STPP_CPPED1"/>
</dbReference>
<dbReference type="Proteomes" id="UP000198281">
    <property type="component" value="Unassembled WGS sequence"/>
</dbReference>
<dbReference type="InterPro" id="IPR029052">
    <property type="entry name" value="Metallo-depent_PP-like"/>
</dbReference>
<dbReference type="SUPFAM" id="SSF56300">
    <property type="entry name" value="Metallo-dependent phosphatases"/>
    <property type="match status" value="1"/>
</dbReference>
<keyword evidence="1" id="KW-0732">Signal</keyword>
<organism evidence="3 4">
    <name type="scientific">Edaphosphingomonas laterariae</name>
    <dbReference type="NCBI Taxonomy" id="861865"/>
    <lineage>
        <taxon>Bacteria</taxon>
        <taxon>Pseudomonadati</taxon>
        <taxon>Pseudomonadota</taxon>
        <taxon>Alphaproteobacteria</taxon>
        <taxon>Sphingomonadales</taxon>
        <taxon>Rhizorhabdaceae</taxon>
        <taxon>Edaphosphingomonas</taxon>
    </lineage>
</organism>
<accession>A0A239DUE2</accession>
<reference evidence="4" key="1">
    <citation type="submission" date="2017-06" db="EMBL/GenBank/DDBJ databases">
        <authorList>
            <person name="Varghese N."/>
            <person name="Submissions S."/>
        </authorList>
    </citation>
    <scope>NUCLEOTIDE SEQUENCE [LARGE SCALE GENOMIC DNA]</scope>
    <source>
        <strain evidence="4">LNB2</strain>
    </source>
</reference>
<dbReference type="PANTHER" id="PTHR43143:SF1">
    <property type="entry name" value="SERINE_THREONINE-PROTEIN PHOSPHATASE CPPED1"/>
    <property type="match status" value="1"/>
</dbReference>
<feature type="signal peptide" evidence="1">
    <location>
        <begin position="1"/>
        <end position="37"/>
    </location>
</feature>
<protein>
    <submittedName>
        <fullName evidence="3">Calcineurin-like phosphoesterase</fullName>
    </submittedName>
</protein>
<gene>
    <name evidence="3" type="ORF">SAMN06295912_10542</name>
</gene>
<dbReference type="EMBL" id="FZOS01000005">
    <property type="protein sequence ID" value="SNS35859.1"/>
    <property type="molecule type" value="Genomic_DNA"/>
</dbReference>
<keyword evidence="4" id="KW-1185">Reference proteome</keyword>
<evidence type="ECO:0000313" key="4">
    <source>
        <dbReference type="Proteomes" id="UP000198281"/>
    </source>
</evidence>
<dbReference type="InterPro" id="IPR004843">
    <property type="entry name" value="Calcineurin-like_PHP"/>
</dbReference>
<dbReference type="Pfam" id="PF00149">
    <property type="entry name" value="Metallophos"/>
    <property type="match status" value="1"/>
</dbReference>
<feature type="domain" description="Calcineurin-like phosphoesterase" evidence="2">
    <location>
        <begin position="65"/>
        <end position="293"/>
    </location>
</feature>
<dbReference type="Gene3D" id="3.60.21.10">
    <property type="match status" value="1"/>
</dbReference>
<dbReference type="AlphaFoldDB" id="A0A239DUE2"/>